<dbReference type="InterPro" id="IPR003439">
    <property type="entry name" value="ABC_transporter-like_ATP-bd"/>
</dbReference>
<dbReference type="RefSeq" id="WP_366922316.1">
    <property type="nucleotide sequence ID" value="NZ_CP121694.1"/>
</dbReference>
<sequence length="645" mass="71488">MEQNTIITRGLTKNFDSVTAVNGLDLSVKKGEIFGLVGPDGAGKTTTIQMLCGILSPTSGRAAVAEVDSVNNAEGLGGKIGYMSEAFSLYGTLSVGENIDFFADLYQVPKEEREKRKEKLLQFSRLTEFIDRPAENLSGGMKKKLALCCTLMYSPEILFLDEPTTGVDPVSRREFWKLIYDFISEGVTVFVCTPYMDEAERCDRVALMHQGRIIKCDTPRSLKQSMQGTLLSIKANPLRRAFEILRQEYSKVEIFGEELHLEVSDARQEERVGNLLTDAGIKVEDIRGIMPSLEDIFVSIIDEGPKEGQETEKNWQLLVPQRNDDSSKAAQETDYSVEVEELTRTFGSFTAVNKAGFKVKRGEIFGFLGPNGSGKSTTIKMLCGLLPPTSGKARVAGLDIFKHSRKLRSKIGYMSQKFSLYDDLTAEENINFFAGVYGLRGNVLKERKAWVLAMAGLTGKENTVTRDLSGGWKQRLALGCSILHQPEILFLDEPTSGVDPNARREFWDLIYQLSEQGVTVFVTTHYMDEAEHCHTIALIYYGNMVAMGSPSQLKEENLAGELLEIETPNPMGALDLLTEDAAYQQASVFGSTLHLMVDNAAQAAAGVKKLLEQNHHPVSRVEKAPLTMEDLFVALIEAEDRKGAY</sequence>
<dbReference type="PANTHER" id="PTHR43038">
    <property type="entry name" value="ATP-BINDING CASSETTE, SUB-FAMILY H, MEMBER 1"/>
    <property type="match status" value="1"/>
</dbReference>
<evidence type="ECO:0000259" key="3">
    <source>
        <dbReference type="PROSITE" id="PS50893"/>
    </source>
</evidence>
<dbReference type="InterPro" id="IPR017871">
    <property type="entry name" value="ABC_transporter-like_CS"/>
</dbReference>
<evidence type="ECO:0000313" key="5">
    <source>
        <dbReference type="Proteomes" id="UP001329915"/>
    </source>
</evidence>
<feature type="domain" description="ABC transporter" evidence="3">
    <location>
        <begin position="6"/>
        <end position="235"/>
    </location>
</feature>
<organism evidence="4 5">
    <name type="scientific">Metallumcola ferriviriculae</name>
    <dbReference type="NCBI Taxonomy" id="3039180"/>
    <lineage>
        <taxon>Bacteria</taxon>
        <taxon>Bacillati</taxon>
        <taxon>Bacillota</taxon>
        <taxon>Clostridia</taxon>
        <taxon>Neomoorellales</taxon>
        <taxon>Desulfitibacteraceae</taxon>
        <taxon>Metallumcola</taxon>
    </lineage>
</organism>
<dbReference type="SMART" id="SM00382">
    <property type="entry name" value="AAA"/>
    <property type="match status" value="2"/>
</dbReference>
<accession>A0AAU0URR1</accession>
<dbReference type="AlphaFoldDB" id="A0AAU0URR1"/>
<dbReference type="PROSITE" id="PS50893">
    <property type="entry name" value="ABC_TRANSPORTER_2"/>
    <property type="match status" value="2"/>
</dbReference>
<evidence type="ECO:0000313" key="4">
    <source>
        <dbReference type="EMBL" id="WRO22921.1"/>
    </source>
</evidence>
<dbReference type="GO" id="GO:0005524">
    <property type="term" value="F:ATP binding"/>
    <property type="evidence" value="ECO:0007669"/>
    <property type="project" value="UniProtKB-KW"/>
</dbReference>
<gene>
    <name evidence="4" type="ORF">MFMK1_002766</name>
</gene>
<evidence type="ECO:0000256" key="1">
    <source>
        <dbReference type="ARBA" id="ARBA00022741"/>
    </source>
</evidence>
<dbReference type="SUPFAM" id="SSF52540">
    <property type="entry name" value="P-loop containing nucleoside triphosphate hydrolases"/>
    <property type="match status" value="2"/>
</dbReference>
<dbReference type="Gene3D" id="3.40.50.300">
    <property type="entry name" value="P-loop containing nucleotide triphosphate hydrolases"/>
    <property type="match status" value="2"/>
</dbReference>
<protein>
    <submittedName>
        <fullName evidence="4">ATP-binding cassette domain-containing protein</fullName>
    </submittedName>
</protein>
<dbReference type="PANTHER" id="PTHR43038:SF3">
    <property type="entry name" value="ABC TRANSPORTER G FAMILY MEMBER 20 ISOFORM X1"/>
    <property type="match status" value="1"/>
</dbReference>
<evidence type="ECO:0000256" key="2">
    <source>
        <dbReference type="ARBA" id="ARBA00022840"/>
    </source>
</evidence>
<dbReference type="EMBL" id="CP121694">
    <property type="protein sequence ID" value="WRO22921.1"/>
    <property type="molecule type" value="Genomic_DNA"/>
</dbReference>
<dbReference type="Pfam" id="PF00005">
    <property type="entry name" value="ABC_tran"/>
    <property type="match status" value="2"/>
</dbReference>
<keyword evidence="5" id="KW-1185">Reference proteome</keyword>
<dbReference type="KEGG" id="dbc:MFMK1_002766"/>
<dbReference type="GO" id="GO:0016887">
    <property type="term" value="F:ATP hydrolysis activity"/>
    <property type="evidence" value="ECO:0007669"/>
    <property type="project" value="InterPro"/>
</dbReference>
<reference evidence="4 5" key="1">
    <citation type="submission" date="2023-04" db="EMBL/GenBank/DDBJ databases">
        <authorList>
            <person name="Hsu D."/>
        </authorList>
    </citation>
    <scope>NUCLEOTIDE SEQUENCE [LARGE SCALE GENOMIC DNA]</scope>
    <source>
        <strain evidence="4 5">MK1</strain>
    </source>
</reference>
<keyword evidence="1" id="KW-0547">Nucleotide-binding</keyword>
<feature type="domain" description="ABC transporter" evidence="3">
    <location>
        <begin position="337"/>
        <end position="566"/>
    </location>
</feature>
<proteinExistence type="predicted"/>
<dbReference type="InterPro" id="IPR003593">
    <property type="entry name" value="AAA+_ATPase"/>
</dbReference>
<dbReference type="PROSITE" id="PS00211">
    <property type="entry name" value="ABC_TRANSPORTER_1"/>
    <property type="match status" value="2"/>
</dbReference>
<dbReference type="Proteomes" id="UP001329915">
    <property type="component" value="Chromosome"/>
</dbReference>
<keyword evidence="2 4" id="KW-0067">ATP-binding</keyword>
<dbReference type="InterPro" id="IPR027417">
    <property type="entry name" value="P-loop_NTPase"/>
</dbReference>
<name>A0AAU0URR1_9FIRM</name>